<dbReference type="EMBL" id="JAMZFW010000002">
    <property type="protein sequence ID" value="MCP1101168.1"/>
    <property type="molecule type" value="Genomic_DNA"/>
</dbReference>
<reference evidence="4 5" key="1">
    <citation type="journal article" date="2022" name="Genome Biol. Evol.">
        <title>Host diet, physiology and behaviors set the stage for Lachnospiraceae cladogenesis.</title>
        <authorList>
            <person name="Vera-Ponce De Leon A."/>
            <person name="Schneider M."/>
            <person name="Jahnes B.C."/>
            <person name="Sadowski V."/>
            <person name="Camuy-Velez L.A."/>
            <person name="Duan J."/>
            <person name="Sabree Z.L."/>
        </authorList>
    </citation>
    <scope>NUCLEOTIDE SEQUENCE [LARGE SCALE GENOMIC DNA]</scope>
    <source>
        <strain evidence="4 5">PAL113</strain>
    </source>
</reference>
<accession>A0ABT1E5Q7</accession>
<sequence>MNTKLKKISYSAVFAALVFVATSVIRIPTPGTGGYVHPGDAIVILCGIFLGPIYGGLAAGIGSMLSDLLGGYFVFVPATFLIKGLSAYFIGLICSKYQTHLKTIPSLLIAGLINTFLVVFGYFLFEIFLFGTGAALSSIIPNIMQGAMGLFLASVLAPVLKKVPFLRKI</sequence>
<evidence type="ECO:0000313" key="5">
    <source>
        <dbReference type="Proteomes" id="UP001523566"/>
    </source>
</evidence>
<evidence type="ECO:0000313" key="4">
    <source>
        <dbReference type="EMBL" id="MCP1101168.1"/>
    </source>
</evidence>
<comment type="caution">
    <text evidence="4">The sequence shown here is derived from an EMBL/GenBank/DDBJ whole genome shotgun (WGS) entry which is preliminary data.</text>
</comment>
<dbReference type="PANTHER" id="PTHR37815">
    <property type="entry name" value="UPF0397 PROTEIN BC_2624-RELATED"/>
    <property type="match status" value="1"/>
</dbReference>
<dbReference type="InterPro" id="IPR009825">
    <property type="entry name" value="ECF_substrate-spec-like"/>
</dbReference>
<keyword evidence="3" id="KW-0472">Membrane</keyword>
<evidence type="ECO:0000256" key="2">
    <source>
        <dbReference type="ARBA" id="ARBA00022989"/>
    </source>
</evidence>
<feature type="transmembrane region" description="Helical" evidence="3">
    <location>
        <begin position="71"/>
        <end position="95"/>
    </location>
</feature>
<feature type="transmembrane region" description="Helical" evidence="3">
    <location>
        <begin position="143"/>
        <end position="160"/>
    </location>
</feature>
<feature type="transmembrane region" description="Helical" evidence="3">
    <location>
        <begin position="107"/>
        <end position="131"/>
    </location>
</feature>
<dbReference type="RefSeq" id="WP_262064951.1">
    <property type="nucleotide sequence ID" value="NZ_JAMXOD010000002.1"/>
</dbReference>
<proteinExistence type="predicted"/>
<keyword evidence="1 3" id="KW-0812">Transmembrane</keyword>
<protein>
    <submittedName>
        <fullName evidence="4">ECF transporter S component</fullName>
    </submittedName>
</protein>
<evidence type="ECO:0000256" key="3">
    <source>
        <dbReference type="SAM" id="Phobius"/>
    </source>
</evidence>
<dbReference type="PANTHER" id="PTHR37815:SF3">
    <property type="entry name" value="UPF0397 PROTEIN SPR0429"/>
    <property type="match status" value="1"/>
</dbReference>
<gene>
    <name evidence="4" type="ORF">NK125_01910</name>
</gene>
<name>A0ABT1E5Q7_9FIRM</name>
<evidence type="ECO:0000256" key="1">
    <source>
        <dbReference type="ARBA" id="ARBA00022692"/>
    </source>
</evidence>
<dbReference type="Proteomes" id="UP001523566">
    <property type="component" value="Unassembled WGS sequence"/>
</dbReference>
<keyword evidence="2 3" id="KW-1133">Transmembrane helix</keyword>
<feature type="transmembrane region" description="Helical" evidence="3">
    <location>
        <begin position="12"/>
        <end position="29"/>
    </location>
</feature>
<organism evidence="4 5">
    <name type="scientific">Aequitasia blattaphilus</name>
    <dbReference type="NCBI Taxonomy" id="2949332"/>
    <lineage>
        <taxon>Bacteria</taxon>
        <taxon>Bacillati</taxon>
        <taxon>Bacillota</taxon>
        <taxon>Clostridia</taxon>
        <taxon>Lachnospirales</taxon>
        <taxon>Lachnospiraceae</taxon>
        <taxon>Aequitasia</taxon>
    </lineage>
</organism>
<keyword evidence="5" id="KW-1185">Reference proteome</keyword>
<dbReference type="Gene3D" id="1.10.1760.20">
    <property type="match status" value="1"/>
</dbReference>
<dbReference type="Pfam" id="PF07155">
    <property type="entry name" value="ECF-ribofla_trS"/>
    <property type="match status" value="1"/>
</dbReference>
<feature type="transmembrane region" description="Helical" evidence="3">
    <location>
        <begin position="41"/>
        <end position="65"/>
    </location>
</feature>